<protein>
    <submittedName>
        <fullName evidence="1">Uncharacterized protein</fullName>
    </submittedName>
</protein>
<sequence length="38" mass="4566">MVNDTVIRRASRRVSFTFRKVREGPCRCKFPQYCDSQK</sequence>
<dbReference type="SMR" id="A0A067DX95"/>
<proteinExistence type="predicted"/>
<name>A0A067DX95_CITSI</name>
<organism evidence="1 2">
    <name type="scientific">Citrus sinensis</name>
    <name type="common">Sweet orange</name>
    <name type="synonym">Citrus aurantium var. sinensis</name>
    <dbReference type="NCBI Taxonomy" id="2711"/>
    <lineage>
        <taxon>Eukaryota</taxon>
        <taxon>Viridiplantae</taxon>
        <taxon>Streptophyta</taxon>
        <taxon>Embryophyta</taxon>
        <taxon>Tracheophyta</taxon>
        <taxon>Spermatophyta</taxon>
        <taxon>Magnoliopsida</taxon>
        <taxon>eudicotyledons</taxon>
        <taxon>Gunneridae</taxon>
        <taxon>Pentapetalae</taxon>
        <taxon>rosids</taxon>
        <taxon>malvids</taxon>
        <taxon>Sapindales</taxon>
        <taxon>Rutaceae</taxon>
        <taxon>Aurantioideae</taxon>
        <taxon>Citrus</taxon>
    </lineage>
</organism>
<evidence type="ECO:0000313" key="2">
    <source>
        <dbReference type="Proteomes" id="UP000027120"/>
    </source>
</evidence>
<gene>
    <name evidence="1" type="ORF">CISIN_1g035684mg</name>
</gene>
<evidence type="ECO:0000313" key="1">
    <source>
        <dbReference type="EMBL" id="KDO43642.1"/>
    </source>
</evidence>
<dbReference type="Proteomes" id="UP000027120">
    <property type="component" value="Unassembled WGS sequence"/>
</dbReference>
<dbReference type="AlphaFoldDB" id="A0A067DX95"/>
<reference evidence="1 2" key="1">
    <citation type="submission" date="2014-04" db="EMBL/GenBank/DDBJ databases">
        <authorList>
            <consortium name="International Citrus Genome Consortium"/>
            <person name="Gmitter F."/>
            <person name="Chen C."/>
            <person name="Farmerie W."/>
            <person name="Harkins T."/>
            <person name="Desany B."/>
            <person name="Mohiuddin M."/>
            <person name="Kodira C."/>
            <person name="Borodovsky M."/>
            <person name="Lomsadze A."/>
            <person name="Burns P."/>
            <person name="Jenkins J."/>
            <person name="Prochnik S."/>
            <person name="Shu S."/>
            <person name="Chapman J."/>
            <person name="Pitluck S."/>
            <person name="Schmutz J."/>
            <person name="Rokhsar D."/>
        </authorList>
    </citation>
    <scope>NUCLEOTIDE SEQUENCE</scope>
</reference>
<accession>A0A067DX95</accession>
<dbReference type="EMBL" id="KK785366">
    <property type="protein sequence ID" value="KDO43642.1"/>
    <property type="molecule type" value="Genomic_DNA"/>
</dbReference>
<keyword evidence="2" id="KW-1185">Reference proteome</keyword>